<evidence type="ECO:0000259" key="2">
    <source>
        <dbReference type="Pfam" id="PF20248"/>
    </source>
</evidence>
<feature type="domain" description="DUF6603" evidence="2">
    <location>
        <begin position="2066"/>
        <end position="2571"/>
    </location>
</feature>
<dbReference type="RefSeq" id="WP_090626191.1">
    <property type="nucleotide sequence ID" value="NZ_FOQO01000003.1"/>
</dbReference>
<dbReference type="STRING" id="1477437.SAMN05444682_103431"/>
<organism evidence="3 4">
    <name type="scientific">Parapedobacter indicus</name>
    <dbReference type="NCBI Taxonomy" id="1477437"/>
    <lineage>
        <taxon>Bacteria</taxon>
        <taxon>Pseudomonadati</taxon>
        <taxon>Bacteroidota</taxon>
        <taxon>Sphingobacteriia</taxon>
        <taxon>Sphingobacteriales</taxon>
        <taxon>Sphingobacteriaceae</taxon>
        <taxon>Parapedobacter</taxon>
    </lineage>
</organism>
<dbReference type="Pfam" id="PF20248">
    <property type="entry name" value="DUF6603"/>
    <property type="match status" value="1"/>
</dbReference>
<dbReference type="EMBL" id="FOQO01000003">
    <property type="protein sequence ID" value="SFI37198.1"/>
    <property type="molecule type" value="Genomic_DNA"/>
</dbReference>
<feature type="region of interest" description="Disordered" evidence="1">
    <location>
        <begin position="2006"/>
        <end position="2033"/>
    </location>
</feature>
<sequence>MNNKLLASNTEPQGVTFTDLDPILGSLGQLIGLLYSSDNSTYTLNPDWFKDPVASTKSGVTENPEQFSALLAQMLGEAGGNALGIPVQDPALLGTWYPIMYQGEPTGLYIVSYQKTEIEAGQASTFTAIGLGVLHSWQVTPSNPLLDVKVWGLVPFLKLGNGSLEMTFSSPGYPLSIGVAAEGTTPGQPLVDINGVSFNGVKASLAVDLAVSNPFDLSLQIINLKLPGQPKGTTRSLADLAAISGQEILDTAASLFVGALSDVFPSQQKRIHYLAPLFGFSSQVPSSDVKMPVLEWYSLFSIASSPDGDVKQPFISWFNTLCADPKQLNAWLGCLAGFLGNDTPTIAGNGSRSNPFEVPLLSVDSVGQLNFNAATTVSDTGIRYFYPGLGFKANGVSLGTSDAVFNMGASLELGEFVLTTGSASVTPQIQFDFSFELANKTSGTPLIAYGDYSFGSLAAGLQLGSKGQLVPRFVLNEVKTPDTSFDAINVLSPGQLADAGASALSSALKSLLDIPQQPQQTFQERVGALIGLITPDSAGADWPDTLAPPFSPAKMAGSLINPLEAWANYYLETLRYGETIQGKSAFTYLVNEFAAMLQCGSEQVQIVVSGDGTPASPWQAGVSLDDQTLPAYFTAWQEATADAGLRLVLGLALAPEITVASTEIVPSLTLDALSLDFPPTGKTARVTANWLPQVAARLTLPNGFSTPPVGGFSVQVSATQLSAVWSRFSGWSWSMFVNDPAITVAGNPIALGQNLNFSDQTSLKDLVTTGQAAFAPFLVAALGTLLIRSETRAGLFVAGALGLSADLSDSPIFPAGLTWKDFTTFDLKSFTDPWPDLRRQIASDFSTTDKAKSVLSLLSWTILDYTSAAPKIAGTGTFADPYITPLPGGFMLPLWYAAEGEVLGMGIGRTDSYSFIRQVGEEKKTNRISFQLISRLNLVEYSLSSGSLVHNGQLPSLSFKGTLSNPDGLLIDLPQSIGSVAEIAIGFDLSLSGGSVSFVPVVTLRGVTLPGQAKQDAITLQDFLASDFTASSQSAFLVLLNAGLQEAFAQTGGSPTFQTLYTVLETLGLTLAREKDTDPYAIDAAGWSVMLADFDTFIQTQLSQLLASQDSRRQLFDLLGQLLHVNFPDFPEPLLDLLEGLQICGPAEKGYPIYPEAVLELMSDPVGGLKERFTNLFEDAAALSKLTAAITQNFDQQRYGNFTFSSTSNGVAAFQVLPADAFALGDFLRISGGITVDLVNRTLNWTLDSYCPKVGLTLASVLGLTYANNAVEANFGTSLVWGDASKPAAKPLQLYPFDSNVFLDQVSELAPAYSLNILLNAVLEDQLLKKYPFVQNLFLGLGLAQQADGTWQMPSLMGILRDPLGWLLSDSVLGYNGQFSVAALLRLLQGLPEVRSSNGITVTPKSNGVDISGLPYDFNVSAEGNNGIANFGFGTSSLPIAGGFATLSNLKFELQLDENYQPAVSGSLDISASKDLNIPFYVTAGYNKAFLLKIAQGTPEQPTGLAVQLLPFLGWGTLAEQASRMAAVYMVEQLTPQLLQKLADAGAKDFVDRLTTFGTQIQVDAFVRGLMDILTPANFASKTQRELLEMVEASALNWLQGLYGPDKVADTVQGIVTLLSGVLPGQLEADGGKVSYRPSDQIPITIKAGLNNDALLGLWADVELPGTELLKLDIAETGMGISGSGEISFNFGVHMLVAIEGSTGPALNLDYRAEKGFVLGFDPLGDASDFSKTSALSRELLPEFFPATDASSLADRFTSWLFAVIKDVLPRYVSTLVLNEDSVRTWLDSPIVTPQQGQTVPTPGLLLTASSVILLDQTSNKYSLNTVDKLLALTPQTFFGNFLQTLMKQEITLFTFGNKNQCSITIGPKKNQPDYYGLRLFAPDLELDIVPNLVLQVGNSDDAWISRSGGTPGDPGIGLYLPLEVSSTDFSADFTRINLVMDNVGFDFRGTNGKPLVDLTRFTIDKIEPRILLSIQLNGGNAPTVAFGAGVTLDRMGLSLAPNSMAPGSSSNPIASNLLGSGNDTDNDAANPPTNPTFSVSVAYCNNLWVDLKSDTGNGSEVIVPIQRSFGPLYVENLGLGWEQQQKVLDFLFSGNVNLAGLKASLTGLTVGVPVTTPTDFSAYTLDLQGIDVSFKGGAVTLEAGLVKTETPYLSYTGTAIIKATRFALSAIGSYAEVAVSNEPDADKVPSLFVFGVLNMPLGGPPAFFVTGIAAGFSYNRSLRIPAVEEVQNFPLVKGVTEGSFTAGEDPATALLKLSEVVTPEVGQYWIAAGLSFTSFQLINSSALLFVSFGKDFEMNLLGLSYASLPPMVTQDLALAYFELAIKASFKPSAGIVSAEAQLTPNSFVLSKDCKVTGGFAFYLWYKTITTADYTIPAGDFVISLGGYHPAFSKPVYYPDVPRLGMQWKMEVSVGKIGISGGAYFALCPTAVMAGGYINVVFEAGPLKAWLDAYANFLIEWQPFYFNVGIGVTIGASFGTTIAGVSVRISAELGAKLHLEGPPTHGSVEVDWYVISFTIPVGSGETATDDNNLDWEGFAQSFLPPPQTPESDSDKLQAATLDAQQPVQQVVKWKAESGLINDTDSRYLVQPVPFSLSVNTAIPVSNLSVTDSAFSEAGASVGVRPMGYSADLDAPLIVTLRDAAGNTIDPLSRQITLDILLNGVASAMWSKSALNRTVAPSSEDMVIADALCGMLFSASSYVITGNVPEFAIDELEYTKGNIKQLPFTVTPQYPAGTPYPDSDQNTAYRVIKSSIMEAAVAGRRNEVYAALRRANIHAPADPDLSVMASSAEMILQALPVIAPIDIYQDNEVHTTSRVLPMSGVSDQHLASPDQLAKQPELVALFKAYQVSHGGALALGTLPLHRNAVRGKWRLTSGLLKNSTAALHTALYANDTQKVLHDGSIVIWKIDHQAQTTLNTRGALLVNVFVFDPYHELISLQSVSEGAPALPLEIGAAEVVIQGVEKSEISTACGWQWNTRMAKVNASWAIGPGCMMRTQNMQRTAVDRQGNQIGTIDAGRLLDNNTVISAGNRRIPGWVESVFQSGISYVAVLLDGPDVTGEAVSVSIGINRRGTRDDIVQPIRSYTIDGHILLIYAVTAENQHSIAIHVHLKPLTSKGKIKGVYGLSADEFRSKDQTPQIQLAYCGLDIASSTLHSSTVTLATALNSH</sequence>
<dbReference type="InterPro" id="IPR046538">
    <property type="entry name" value="DUF6603"/>
</dbReference>
<reference evidence="3 4" key="1">
    <citation type="submission" date="2016-10" db="EMBL/GenBank/DDBJ databases">
        <authorList>
            <person name="de Groot N.N."/>
        </authorList>
    </citation>
    <scope>NUCLEOTIDE SEQUENCE [LARGE SCALE GENOMIC DNA]</scope>
    <source>
        <strain evidence="3 4">RK1</strain>
    </source>
</reference>
<dbReference type="Proteomes" id="UP000198670">
    <property type="component" value="Unassembled WGS sequence"/>
</dbReference>
<evidence type="ECO:0000313" key="4">
    <source>
        <dbReference type="Proteomes" id="UP000198670"/>
    </source>
</evidence>
<evidence type="ECO:0000256" key="1">
    <source>
        <dbReference type="SAM" id="MobiDB-lite"/>
    </source>
</evidence>
<evidence type="ECO:0000313" key="3">
    <source>
        <dbReference type="EMBL" id="SFI37198.1"/>
    </source>
</evidence>
<proteinExistence type="predicted"/>
<name>A0A1I3HN45_9SPHI</name>
<feature type="compositionally biased region" description="Polar residues" evidence="1">
    <location>
        <begin position="2006"/>
        <end position="2024"/>
    </location>
</feature>
<keyword evidence="4" id="KW-1185">Reference proteome</keyword>
<gene>
    <name evidence="3" type="ORF">SAMN05444682_103431</name>
</gene>
<accession>A0A1I3HN45</accession>
<protein>
    <recommendedName>
        <fullName evidence="2">DUF6603 domain-containing protein</fullName>
    </recommendedName>
</protein>
<dbReference type="OrthoDB" id="768262at2"/>